<evidence type="ECO:0000313" key="3">
    <source>
        <dbReference type="Proteomes" id="UP000006352"/>
    </source>
</evidence>
<keyword evidence="1" id="KW-0732">Signal</keyword>
<reference evidence="2 3" key="1">
    <citation type="journal article" date="2012" name="Appl. Environ. Microbiol.">
        <title>Short-read sequencing for genomic analysis of the brown rot fungus Fibroporia radiculosa.</title>
        <authorList>
            <person name="Tang J.D."/>
            <person name="Perkins A.D."/>
            <person name="Sonstegard T.S."/>
            <person name="Schroeder S.G."/>
            <person name="Burgess S.C."/>
            <person name="Diehl S.V."/>
        </authorList>
    </citation>
    <scope>NUCLEOTIDE SEQUENCE [LARGE SCALE GENOMIC DNA]</scope>
    <source>
        <strain evidence="2 3">TFFH 294</strain>
    </source>
</reference>
<dbReference type="EMBL" id="HE797095">
    <property type="protein sequence ID" value="CCM02924.1"/>
    <property type="molecule type" value="Genomic_DNA"/>
</dbReference>
<accession>J4H3A3</accession>
<dbReference type="AlphaFoldDB" id="J4H3A3"/>
<evidence type="ECO:0000256" key="1">
    <source>
        <dbReference type="SAM" id="SignalP"/>
    </source>
</evidence>
<dbReference type="InParanoid" id="J4H3A3"/>
<dbReference type="Proteomes" id="UP000006352">
    <property type="component" value="Unassembled WGS sequence"/>
</dbReference>
<dbReference type="RefSeq" id="XP_012182207.1">
    <property type="nucleotide sequence ID" value="XM_012326817.1"/>
</dbReference>
<feature type="signal peptide" evidence="1">
    <location>
        <begin position="1"/>
        <end position="19"/>
    </location>
</feature>
<protein>
    <submittedName>
        <fullName evidence="2">Uncharacterized protein</fullName>
    </submittedName>
</protein>
<gene>
    <name evidence="2" type="ORF">FIBRA_05038</name>
</gene>
<sequence length="78" mass="8502">MRTTFVLLMLSVLVAGLPAQRRSEDSVAILKRAPEVERREGGFILSNAVHPVAAAHIAPESRDVAAVPRKWSIKLVSD</sequence>
<keyword evidence="3" id="KW-1185">Reference proteome</keyword>
<feature type="chain" id="PRO_5003778264" evidence="1">
    <location>
        <begin position="20"/>
        <end position="78"/>
    </location>
</feature>
<evidence type="ECO:0000313" key="2">
    <source>
        <dbReference type="EMBL" id="CCM02924.1"/>
    </source>
</evidence>
<proteinExistence type="predicted"/>
<name>J4H3A3_9APHY</name>
<organism evidence="2 3">
    <name type="scientific">Fibroporia radiculosa</name>
    <dbReference type="NCBI Taxonomy" id="599839"/>
    <lineage>
        <taxon>Eukaryota</taxon>
        <taxon>Fungi</taxon>
        <taxon>Dikarya</taxon>
        <taxon>Basidiomycota</taxon>
        <taxon>Agaricomycotina</taxon>
        <taxon>Agaricomycetes</taxon>
        <taxon>Polyporales</taxon>
        <taxon>Fibroporiaceae</taxon>
        <taxon>Fibroporia</taxon>
    </lineage>
</organism>
<dbReference type="GeneID" id="24097835"/>
<dbReference type="HOGENOM" id="CLU_2622060_0_0_1"/>